<comment type="caution">
    <text evidence="7">The sequence shown here is derived from an EMBL/GenBank/DDBJ whole genome shotgun (WGS) entry which is preliminary data.</text>
</comment>
<evidence type="ECO:0000313" key="7">
    <source>
        <dbReference type="EMBL" id="GJM62120.1"/>
    </source>
</evidence>
<evidence type="ECO:0000256" key="2">
    <source>
        <dbReference type="ARBA" id="ARBA00010817"/>
    </source>
</evidence>
<evidence type="ECO:0000256" key="1">
    <source>
        <dbReference type="ARBA" id="ARBA00000086"/>
    </source>
</evidence>
<sequence length="218" mass="25576">MKFEIKAEAIEHLQSIPEMNLLMELVPEIPEREIVPDPFLGLVFNIIYQQVSFAAGNTIYHRFLQLFEQTPDPKALLALEFEVLRSCGLSNAKAKYCREIAKAFIEKPEQFTPEFLQQLSDKEIHHLLLPIKGVGPWTIQMFLIFTLQRQDVHSYGDLALRKGMQWLFQREEMNPEIFEKLAAKFSPYNTVASFYLWEITLRQYFRFDSPEALFKVQP</sequence>
<reference evidence="7 8" key="1">
    <citation type="submission" date="2021-12" db="EMBL/GenBank/DDBJ databases">
        <title>Genome sequencing of bacteria with rrn-lacking chromosome and rrn-plasmid.</title>
        <authorList>
            <person name="Anda M."/>
            <person name="Iwasaki W."/>
        </authorList>
    </citation>
    <scope>NUCLEOTIDE SEQUENCE [LARGE SCALE GENOMIC DNA]</scope>
    <source>
        <strain evidence="7 8">NBRC 15940</strain>
    </source>
</reference>
<dbReference type="AlphaFoldDB" id="A0AAN4W1D3"/>
<dbReference type="FunFam" id="1.10.340.30:FF:000004">
    <property type="entry name" value="DNA-3-methyladenine glycosylase II"/>
    <property type="match status" value="1"/>
</dbReference>
<evidence type="ECO:0000256" key="4">
    <source>
        <dbReference type="ARBA" id="ARBA00022763"/>
    </source>
</evidence>
<dbReference type="GO" id="GO:0032993">
    <property type="term" value="C:protein-DNA complex"/>
    <property type="evidence" value="ECO:0007669"/>
    <property type="project" value="TreeGrafter"/>
</dbReference>
<comment type="similarity">
    <text evidence="2">Belongs to the alkylbase DNA glycosidase AlkA family.</text>
</comment>
<dbReference type="InterPro" id="IPR051912">
    <property type="entry name" value="Alkylbase_DNA_Glycosylase/TA"/>
</dbReference>
<dbReference type="Gene3D" id="1.10.340.30">
    <property type="entry name" value="Hypothetical protein, domain 2"/>
    <property type="match status" value="1"/>
</dbReference>
<evidence type="ECO:0000256" key="3">
    <source>
        <dbReference type="ARBA" id="ARBA00012000"/>
    </source>
</evidence>
<keyword evidence="4" id="KW-0227">DNA damage</keyword>
<dbReference type="GO" id="GO:0006285">
    <property type="term" value="P:base-excision repair, AP site formation"/>
    <property type="evidence" value="ECO:0007669"/>
    <property type="project" value="TreeGrafter"/>
</dbReference>
<dbReference type="SMART" id="SM00478">
    <property type="entry name" value="ENDO3c"/>
    <property type="match status" value="1"/>
</dbReference>
<comment type="catalytic activity">
    <reaction evidence="1">
        <text>Hydrolysis of alkylated DNA, releasing 3-methyladenine, 3-methylguanine, 7-methylguanine and 7-methyladenine.</text>
        <dbReference type="EC" id="3.2.2.21"/>
    </reaction>
</comment>
<dbReference type="PANTHER" id="PTHR43003">
    <property type="entry name" value="DNA-3-METHYLADENINE GLYCOSYLASE"/>
    <property type="match status" value="1"/>
</dbReference>
<dbReference type="EC" id="3.2.2.21" evidence="3"/>
<evidence type="ECO:0000259" key="6">
    <source>
        <dbReference type="SMART" id="SM00478"/>
    </source>
</evidence>
<gene>
    <name evidence="7" type="ORF">PEDI_26720</name>
</gene>
<evidence type="ECO:0000313" key="8">
    <source>
        <dbReference type="Proteomes" id="UP001310022"/>
    </source>
</evidence>
<dbReference type="InterPro" id="IPR011257">
    <property type="entry name" value="DNA_glycosylase"/>
</dbReference>
<dbReference type="PANTHER" id="PTHR43003:SF5">
    <property type="entry name" value="DNA-3-METHYLADENINE GLYCOSYLASE"/>
    <property type="match status" value="1"/>
</dbReference>
<dbReference type="SUPFAM" id="SSF48150">
    <property type="entry name" value="DNA-glycosylase"/>
    <property type="match status" value="1"/>
</dbReference>
<dbReference type="Gene3D" id="1.10.1670.40">
    <property type="match status" value="1"/>
</dbReference>
<name>A0AAN4W1D3_9BACT</name>
<keyword evidence="5" id="KW-0234">DNA repair</keyword>
<evidence type="ECO:0000256" key="5">
    <source>
        <dbReference type="ARBA" id="ARBA00023204"/>
    </source>
</evidence>
<dbReference type="GO" id="GO:0008725">
    <property type="term" value="F:DNA-3-methyladenine glycosylase activity"/>
    <property type="evidence" value="ECO:0007669"/>
    <property type="project" value="TreeGrafter"/>
</dbReference>
<proteinExistence type="inferred from homology"/>
<dbReference type="InterPro" id="IPR003265">
    <property type="entry name" value="HhH-GPD_domain"/>
</dbReference>
<dbReference type="GO" id="GO:0032131">
    <property type="term" value="F:alkylated DNA binding"/>
    <property type="evidence" value="ECO:0007669"/>
    <property type="project" value="TreeGrafter"/>
</dbReference>
<organism evidence="7 8">
    <name type="scientific">Persicobacter diffluens</name>
    <dbReference type="NCBI Taxonomy" id="981"/>
    <lineage>
        <taxon>Bacteria</taxon>
        <taxon>Pseudomonadati</taxon>
        <taxon>Bacteroidota</taxon>
        <taxon>Cytophagia</taxon>
        <taxon>Cytophagales</taxon>
        <taxon>Persicobacteraceae</taxon>
        <taxon>Persicobacter</taxon>
    </lineage>
</organism>
<keyword evidence="8" id="KW-1185">Reference proteome</keyword>
<protein>
    <recommendedName>
        <fullName evidence="3">DNA-3-methyladenine glycosylase II</fullName>
        <ecNumber evidence="3">3.2.2.21</ecNumber>
    </recommendedName>
</protein>
<dbReference type="GO" id="GO:0006307">
    <property type="term" value="P:DNA alkylation repair"/>
    <property type="evidence" value="ECO:0007669"/>
    <property type="project" value="TreeGrafter"/>
</dbReference>
<accession>A0AAN4W1D3</accession>
<feature type="domain" description="HhH-GPD" evidence="6">
    <location>
        <begin position="47"/>
        <end position="204"/>
    </location>
</feature>
<dbReference type="RefSeq" id="WP_338237479.1">
    <property type="nucleotide sequence ID" value="NZ_BQKE01000001.1"/>
</dbReference>
<dbReference type="GO" id="GO:0043916">
    <property type="term" value="F:DNA-7-methylguanine glycosylase activity"/>
    <property type="evidence" value="ECO:0007669"/>
    <property type="project" value="TreeGrafter"/>
</dbReference>
<dbReference type="Proteomes" id="UP001310022">
    <property type="component" value="Unassembled WGS sequence"/>
</dbReference>
<dbReference type="EMBL" id="BQKE01000001">
    <property type="protein sequence ID" value="GJM62120.1"/>
    <property type="molecule type" value="Genomic_DNA"/>
</dbReference>
<dbReference type="CDD" id="cd00056">
    <property type="entry name" value="ENDO3c"/>
    <property type="match status" value="1"/>
</dbReference>
<dbReference type="Pfam" id="PF00730">
    <property type="entry name" value="HhH-GPD"/>
    <property type="match status" value="1"/>
</dbReference>